<name>A0A6A1WEK8_9ROSI</name>
<evidence type="ECO:0000259" key="5">
    <source>
        <dbReference type="PROSITE" id="PS50948"/>
    </source>
</evidence>
<keyword evidence="7" id="KW-1185">Reference proteome</keyword>
<accession>A0A6A1WEK8</accession>
<evidence type="ECO:0000256" key="1">
    <source>
        <dbReference type="ARBA" id="ARBA00022729"/>
    </source>
</evidence>
<evidence type="ECO:0000313" key="6">
    <source>
        <dbReference type="EMBL" id="KAB1222307.1"/>
    </source>
</evidence>
<dbReference type="InterPro" id="IPR003609">
    <property type="entry name" value="Pan_app"/>
</dbReference>
<proteinExistence type="predicted"/>
<evidence type="ECO:0000313" key="7">
    <source>
        <dbReference type="Proteomes" id="UP000516437"/>
    </source>
</evidence>
<dbReference type="SUPFAM" id="SSF51110">
    <property type="entry name" value="alpha-D-mannose-specific plant lectins"/>
    <property type="match status" value="1"/>
</dbReference>
<feature type="domain" description="Apple" evidence="5">
    <location>
        <begin position="366"/>
        <end position="450"/>
    </location>
</feature>
<dbReference type="Proteomes" id="UP000516437">
    <property type="component" value="Chromosome 2"/>
</dbReference>
<dbReference type="InterPro" id="IPR036426">
    <property type="entry name" value="Bulb-type_lectin_dom_sf"/>
</dbReference>
<dbReference type="PANTHER" id="PTHR32444">
    <property type="entry name" value="BULB-TYPE LECTIN DOMAIN-CONTAINING PROTEIN"/>
    <property type="match status" value="1"/>
</dbReference>
<reference evidence="6 7" key="1">
    <citation type="journal article" date="2019" name="Plant Biotechnol. J.">
        <title>The red bayberry genome and genetic basis of sex determination.</title>
        <authorList>
            <person name="Jia H.M."/>
            <person name="Jia H.J."/>
            <person name="Cai Q.L."/>
            <person name="Wang Y."/>
            <person name="Zhao H.B."/>
            <person name="Yang W.F."/>
            <person name="Wang G.Y."/>
            <person name="Li Y.H."/>
            <person name="Zhan D.L."/>
            <person name="Shen Y.T."/>
            <person name="Niu Q.F."/>
            <person name="Chang L."/>
            <person name="Qiu J."/>
            <person name="Zhao L."/>
            <person name="Xie H.B."/>
            <person name="Fu W.Y."/>
            <person name="Jin J."/>
            <person name="Li X.W."/>
            <person name="Jiao Y."/>
            <person name="Zhou C.C."/>
            <person name="Tu T."/>
            <person name="Chai C.Y."/>
            <person name="Gao J.L."/>
            <person name="Fan L.J."/>
            <person name="van de Weg E."/>
            <person name="Wang J.Y."/>
            <person name="Gao Z.S."/>
        </authorList>
    </citation>
    <scope>NUCLEOTIDE SEQUENCE [LARGE SCALE GENOMIC DNA]</scope>
    <source>
        <tissue evidence="6">Leaves</tissue>
    </source>
</reference>
<dbReference type="InterPro" id="IPR001480">
    <property type="entry name" value="Bulb-type_lectin_dom"/>
</dbReference>
<gene>
    <name evidence="6" type="ORF">CJ030_MR2G002012</name>
</gene>
<keyword evidence="4" id="KW-0472">Membrane</keyword>
<keyword evidence="1" id="KW-0732">Signal</keyword>
<comment type="caution">
    <text evidence="6">The sequence shown here is derived from an EMBL/GenBank/DDBJ whole genome shotgun (WGS) entry which is preliminary data.</text>
</comment>
<dbReference type="EMBL" id="RXIC02000020">
    <property type="protein sequence ID" value="KAB1222307.1"/>
    <property type="molecule type" value="Genomic_DNA"/>
</dbReference>
<keyword evidence="4" id="KW-1133">Transmembrane helix</keyword>
<feature type="transmembrane region" description="Helical" evidence="4">
    <location>
        <begin position="462"/>
        <end position="484"/>
    </location>
</feature>
<keyword evidence="2" id="KW-1015">Disulfide bond</keyword>
<dbReference type="Pfam" id="PF01453">
    <property type="entry name" value="B_lectin"/>
    <property type="match status" value="1"/>
</dbReference>
<organism evidence="6 7">
    <name type="scientific">Morella rubra</name>
    <name type="common">Chinese bayberry</name>
    <dbReference type="NCBI Taxonomy" id="262757"/>
    <lineage>
        <taxon>Eukaryota</taxon>
        <taxon>Viridiplantae</taxon>
        <taxon>Streptophyta</taxon>
        <taxon>Embryophyta</taxon>
        <taxon>Tracheophyta</taxon>
        <taxon>Spermatophyta</taxon>
        <taxon>Magnoliopsida</taxon>
        <taxon>eudicotyledons</taxon>
        <taxon>Gunneridae</taxon>
        <taxon>Pentapetalae</taxon>
        <taxon>rosids</taxon>
        <taxon>fabids</taxon>
        <taxon>Fagales</taxon>
        <taxon>Myricaceae</taxon>
        <taxon>Morella</taxon>
    </lineage>
</organism>
<dbReference type="Gene3D" id="2.90.10.10">
    <property type="entry name" value="Bulb-type lectin domain"/>
    <property type="match status" value="1"/>
</dbReference>
<dbReference type="OrthoDB" id="590879at2759"/>
<evidence type="ECO:0000256" key="2">
    <source>
        <dbReference type="ARBA" id="ARBA00023157"/>
    </source>
</evidence>
<evidence type="ECO:0000256" key="4">
    <source>
        <dbReference type="SAM" id="Phobius"/>
    </source>
</evidence>
<sequence length="520" mass="57699">MELKICERFPWPLLKVGTALKSASYSLHPAMDGLVNSVPRMRATHLLLFATYILFVSKWTNILPGATAERLLQGFKATPDPTESSFQTLLTDPTGNFSLSFLRVNKTQLALAVLHVPSSDPLWLANPTELASWSETTQFFFNGSLVISDPTSRVFWSTQTEGDFVVLLESSNLQIQMLADAPKVLWQSFDFPSDTLVENQNLTANQSLMSSNGIYFMRLGYDFWGLYANFGGKTDQIYLKHTALEARAEIVLGQPPIYAHVNPEGYLGMYQNGSKPVDVAAFNSFQRSVNGFLRLRLEQDGNLRAYLWDGSSWVLNYQAISDSCQLPSPCRSYGLCRPGYGCSCLDNGTEFRSGEDCFSVETGDFCDENVVGDNFWVLSRTGLELPFKELMQYEPTTTKEECELLCENNCTCWGAVFNNASGFCYTVDYPIQTLVAIGDQTKIGYFKVRPVAGKKKRNAGTAVGYAVGAVAAVALIGVVGLWAYRTWRKKIQEEDGEVSPGPYKNLGAASFKSIEMSNTQ</sequence>
<evidence type="ECO:0000256" key="3">
    <source>
        <dbReference type="ARBA" id="ARBA00023180"/>
    </source>
</evidence>
<dbReference type="AlphaFoldDB" id="A0A6A1WEK8"/>
<protein>
    <recommendedName>
        <fullName evidence="5">Apple domain-containing protein</fullName>
    </recommendedName>
</protein>
<keyword evidence="3" id="KW-0325">Glycoprotein</keyword>
<dbReference type="PROSITE" id="PS50948">
    <property type="entry name" value="PAN"/>
    <property type="match status" value="1"/>
</dbReference>
<dbReference type="PANTHER" id="PTHR32444:SF108">
    <property type="entry name" value="OS02G0527900 PROTEIN"/>
    <property type="match status" value="1"/>
</dbReference>
<keyword evidence="4" id="KW-0812">Transmembrane</keyword>